<proteinExistence type="predicted"/>
<name>A0A9P6MWX4_9FUNG</name>
<sequence length="116" mass="13188">MDLEDNEDGERNGDNKEEEVESVDGGYVAEEELGREIFVGEQSILQLLDEPVQQEASFKDQLHFVVERSKSDKTTRIAATNAITILVRARVQFNGIYGISRFQKQTRALGRLTRRS</sequence>
<dbReference type="Proteomes" id="UP000703661">
    <property type="component" value="Unassembled WGS sequence"/>
</dbReference>
<evidence type="ECO:0000313" key="3">
    <source>
        <dbReference type="Proteomes" id="UP000703661"/>
    </source>
</evidence>
<evidence type="ECO:0000256" key="1">
    <source>
        <dbReference type="SAM" id="MobiDB-lite"/>
    </source>
</evidence>
<comment type="caution">
    <text evidence="2">The sequence shown here is derived from an EMBL/GenBank/DDBJ whole genome shotgun (WGS) entry which is preliminary data.</text>
</comment>
<gene>
    <name evidence="2" type="ORF">BGZ80_009534</name>
</gene>
<accession>A0A9P6MWX4</accession>
<protein>
    <submittedName>
        <fullName evidence="2">Uncharacterized protein</fullName>
    </submittedName>
</protein>
<dbReference type="EMBL" id="JAAAID010000580">
    <property type="protein sequence ID" value="KAG0015950.1"/>
    <property type="molecule type" value="Genomic_DNA"/>
</dbReference>
<evidence type="ECO:0000313" key="2">
    <source>
        <dbReference type="EMBL" id="KAG0015950.1"/>
    </source>
</evidence>
<reference evidence="2" key="1">
    <citation type="journal article" date="2020" name="Fungal Divers.">
        <title>Resolving the Mortierellaceae phylogeny through synthesis of multi-gene phylogenetics and phylogenomics.</title>
        <authorList>
            <person name="Vandepol N."/>
            <person name="Liber J."/>
            <person name="Desiro A."/>
            <person name="Na H."/>
            <person name="Kennedy M."/>
            <person name="Barry K."/>
            <person name="Grigoriev I.V."/>
            <person name="Miller A.N."/>
            <person name="O'Donnell K."/>
            <person name="Stajich J.E."/>
            <person name="Bonito G."/>
        </authorList>
    </citation>
    <scope>NUCLEOTIDE SEQUENCE</scope>
    <source>
        <strain evidence="2">NRRL 2769</strain>
    </source>
</reference>
<dbReference type="AlphaFoldDB" id="A0A9P6MWX4"/>
<feature type="region of interest" description="Disordered" evidence="1">
    <location>
        <begin position="1"/>
        <end position="25"/>
    </location>
</feature>
<organism evidence="2 3">
    <name type="scientific">Entomortierella chlamydospora</name>
    <dbReference type="NCBI Taxonomy" id="101097"/>
    <lineage>
        <taxon>Eukaryota</taxon>
        <taxon>Fungi</taxon>
        <taxon>Fungi incertae sedis</taxon>
        <taxon>Mucoromycota</taxon>
        <taxon>Mortierellomycotina</taxon>
        <taxon>Mortierellomycetes</taxon>
        <taxon>Mortierellales</taxon>
        <taxon>Mortierellaceae</taxon>
        <taxon>Entomortierella</taxon>
    </lineage>
</organism>
<keyword evidence="3" id="KW-1185">Reference proteome</keyword>